<gene>
    <name evidence="1" type="ORF">Salat_1562100</name>
</gene>
<protein>
    <submittedName>
        <fullName evidence="1">Uncharacterized protein</fullName>
    </submittedName>
</protein>
<dbReference type="Proteomes" id="UP001293254">
    <property type="component" value="Unassembled WGS sequence"/>
</dbReference>
<evidence type="ECO:0000313" key="1">
    <source>
        <dbReference type="EMBL" id="KAK4427931.1"/>
    </source>
</evidence>
<comment type="caution">
    <text evidence="1">The sequence shown here is derived from an EMBL/GenBank/DDBJ whole genome shotgun (WGS) entry which is preliminary data.</text>
</comment>
<proteinExistence type="predicted"/>
<keyword evidence="2" id="KW-1185">Reference proteome</keyword>
<organism evidence="1 2">
    <name type="scientific">Sesamum alatum</name>
    <dbReference type="NCBI Taxonomy" id="300844"/>
    <lineage>
        <taxon>Eukaryota</taxon>
        <taxon>Viridiplantae</taxon>
        <taxon>Streptophyta</taxon>
        <taxon>Embryophyta</taxon>
        <taxon>Tracheophyta</taxon>
        <taxon>Spermatophyta</taxon>
        <taxon>Magnoliopsida</taxon>
        <taxon>eudicotyledons</taxon>
        <taxon>Gunneridae</taxon>
        <taxon>Pentapetalae</taxon>
        <taxon>asterids</taxon>
        <taxon>lamiids</taxon>
        <taxon>Lamiales</taxon>
        <taxon>Pedaliaceae</taxon>
        <taxon>Sesamum</taxon>
    </lineage>
</organism>
<name>A0AAE1YCT9_9LAMI</name>
<reference evidence="1" key="2">
    <citation type="journal article" date="2024" name="Plant">
        <title>Genomic evolution and insights into agronomic trait innovations of Sesamum species.</title>
        <authorList>
            <person name="Miao H."/>
            <person name="Wang L."/>
            <person name="Qu L."/>
            <person name="Liu H."/>
            <person name="Sun Y."/>
            <person name="Le M."/>
            <person name="Wang Q."/>
            <person name="Wei S."/>
            <person name="Zheng Y."/>
            <person name="Lin W."/>
            <person name="Duan Y."/>
            <person name="Cao H."/>
            <person name="Xiong S."/>
            <person name="Wang X."/>
            <person name="Wei L."/>
            <person name="Li C."/>
            <person name="Ma Q."/>
            <person name="Ju M."/>
            <person name="Zhao R."/>
            <person name="Li G."/>
            <person name="Mu C."/>
            <person name="Tian Q."/>
            <person name="Mei H."/>
            <person name="Zhang T."/>
            <person name="Gao T."/>
            <person name="Zhang H."/>
        </authorList>
    </citation>
    <scope>NUCLEOTIDE SEQUENCE</scope>
    <source>
        <strain evidence="1">3651</strain>
    </source>
</reference>
<dbReference type="EMBL" id="JACGWO010000005">
    <property type="protein sequence ID" value="KAK4427931.1"/>
    <property type="molecule type" value="Genomic_DNA"/>
</dbReference>
<dbReference type="AlphaFoldDB" id="A0AAE1YCT9"/>
<reference evidence="1" key="1">
    <citation type="submission" date="2020-06" db="EMBL/GenBank/DDBJ databases">
        <authorList>
            <person name="Li T."/>
            <person name="Hu X."/>
            <person name="Zhang T."/>
            <person name="Song X."/>
            <person name="Zhang H."/>
            <person name="Dai N."/>
            <person name="Sheng W."/>
            <person name="Hou X."/>
            <person name="Wei L."/>
        </authorList>
    </citation>
    <scope>NUCLEOTIDE SEQUENCE</scope>
    <source>
        <strain evidence="1">3651</strain>
        <tissue evidence="1">Leaf</tissue>
    </source>
</reference>
<evidence type="ECO:0000313" key="2">
    <source>
        <dbReference type="Proteomes" id="UP001293254"/>
    </source>
</evidence>
<sequence length="131" mass="14999">MSQTSFAPKKNVIDQQRRVKRVSWRLLFAVQKLMSLRSQHERNFDDGVDVFEKVSKDLQELVEEVGSVVEEMMKIKKKDHQKTEDLLFSNYLAYVGSPIQGPGRKTGMVGFYEEMVAIKDQLCGGSSNLQL</sequence>
<accession>A0AAE1YCT9</accession>